<feature type="region of interest" description="Disordered" evidence="1">
    <location>
        <begin position="1"/>
        <end position="23"/>
    </location>
</feature>
<dbReference type="Proteomes" id="UP000198598">
    <property type="component" value="Unassembled WGS sequence"/>
</dbReference>
<evidence type="ECO:0000313" key="3">
    <source>
        <dbReference type="Proteomes" id="UP000198598"/>
    </source>
</evidence>
<evidence type="ECO:0000256" key="1">
    <source>
        <dbReference type="SAM" id="MobiDB-lite"/>
    </source>
</evidence>
<organism evidence="2 3">
    <name type="scientific">Spirosoma endophyticum</name>
    <dbReference type="NCBI Taxonomy" id="662367"/>
    <lineage>
        <taxon>Bacteria</taxon>
        <taxon>Pseudomonadati</taxon>
        <taxon>Bacteroidota</taxon>
        <taxon>Cytophagia</taxon>
        <taxon>Cytophagales</taxon>
        <taxon>Cytophagaceae</taxon>
        <taxon>Spirosoma</taxon>
    </lineage>
</organism>
<reference evidence="2 3" key="1">
    <citation type="submission" date="2016-10" db="EMBL/GenBank/DDBJ databases">
        <authorList>
            <person name="de Groot N.N."/>
        </authorList>
    </citation>
    <scope>NUCLEOTIDE SEQUENCE [LARGE SCALE GENOMIC DNA]</scope>
    <source>
        <strain evidence="2 3">DSM 26130</strain>
    </source>
</reference>
<dbReference type="EMBL" id="FOLQ01000005">
    <property type="protein sequence ID" value="SFD55054.1"/>
    <property type="molecule type" value="Genomic_DNA"/>
</dbReference>
<proteinExistence type="predicted"/>
<name>A0A1I1T8V5_9BACT</name>
<sequence length="88" mass="10349">MPCYQEKDLPALGRSHEENKSKDTIKLDDNQAIKKRYRKNGCRVCQSVAKHDDRNKRTKKRHLVNNQMPFLTTLLTLQKLSVKFFSCL</sequence>
<keyword evidence="3" id="KW-1185">Reference proteome</keyword>
<dbReference type="AlphaFoldDB" id="A0A1I1T8V5"/>
<gene>
    <name evidence="2" type="ORF">SAMN05216167_105387</name>
</gene>
<protein>
    <submittedName>
        <fullName evidence="2">Uncharacterized protein</fullName>
    </submittedName>
</protein>
<evidence type="ECO:0000313" key="2">
    <source>
        <dbReference type="EMBL" id="SFD55054.1"/>
    </source>
</evidence>
<accession>A0A1I1T8V5</accession>